<organism evidence="2 3">
    <name type="scientific">Rasamsonia emersonii (strain ATCC 16479 / CBS 393.64 / IMI 116815)</name>
    <dbReference type="NCBI Taxonomy" id="1408163"/>
    <lineage>
        <taxon>Eukaryota</taxon>
        <taxon>Fungi</taxon>
        <taxon>Dikarya</taxon>
        <taxon>Ascomycota</taxon>
        <taxon>Pezizomycotina</taxon>
        <taxon>Eurotiomycetes</taxon>
        <taxon>Eurotiomycetidae</taxon>
        <taxon>Eurotiales</taxon>
        <taxon>Trichocomaceae</taxon>
        <taxon>Rasamsonia</taxon>
    </lineage>
</organism>
<feature type="region of interest" description="Disordered" evidence="1">
    <location>
        <begin position="157"/>
        <end position="179"/>
    </location>
</feature>
<feature type="compositionally biased region" description="Basic and acidic residues" evidence="1">
    <location>
        <begin position="170"/>
        <end position="179"/>
    </location>
</feature>
<keyword evidence="3" id="KW-1185">Reference proteome</keyword>
<feature type="region of interest" description="Disordered" evidence="1">
    <location>
        <begin position="27"/>
        <end position="67"/>
    </location>
</feature>
<proteinExistence type="predicted"/>
<gene>
    <name evidence="2" type="ORF">T310_8745</name>
</gene>
<dbReference type="Proteomes" id="UP000053958">
    <property type="component" value="Unassembled WGS sequence"/>
</dbReference>
<dbReference type="GeneID" id="25320919"/>
<accession>A0A0F4YGM4</accession>
<dbReference type="AlphaFoldDB" id="A0A0F4YGM4"/>
<protein>
    <submittedName>
        <fullName evidence="2">Uncharacterized protein</fullName>
    </submittedName>
</protein>
<dbReference type="EMBL" id="LASV01000658">
    <property type="protein sequence ID" value="KKA17397.1"/>
    <property type="molecule type" value="Genomic_DNA"/>
</dbReference>
<evidence type="ECO:0000256" key="1">
    <source>
        <dbReference type="SAM" id="MobiDB-lite"/>
    </source>
</evidence>
<reference evidence="2 3" key="1">
    <citation type="submission" date="2015-04" db="EMBL/GenBank/DDBJ databases">
        <authorList>
            <person name="Heijne W.H."/>
            <person name="Fedorova N.D."/>
            <person name="Nierman W.C."/>
            <person name="Vollebregt A.W."/>
            <person name="Zhao Z."/>
            <person name="Wu L."/>
            <person name="Kumar M."/>
            <person name="Stam H."/>
            <person name="van den Berg M.A."/>
            <person name="Pel H.J."/>
        </authorList>
    </citation>
    <scope>NUCLEOTIDE SEQUENCE [LARGE SCALE GENOMIC DNA]</scope>
    <source>
        <strain evidence="2 3">CBS 393.64</strain>
    </source>
</reference>
<sequence>RPGDAGRRQPAHATVSLHRLIQLSGQHSALSGEGVERGEGGGNFTIEMLNPRRRSSSTGPGSPIALLGPKIQITRPRGHCQYGAESKKSNYQAKCSVRRPSGIPRRKKRDNGRTAAELVKENECLCSPRRRPVATCFCIWRGRRSDERLRARAWLRHEIGGSKSGSTQTGDRRGRTAKE</sequence>
<dbReference type="RefSeq" id="XP_013324009.1">
    <property type="nucleotide sequence ID" value="XM_013468555.1"/>
</dbReference>
<evidence type="ECO:0000313" key="3">
    <source>
        <dbReference type="Proteomes" id="UP000053958"/>
    </source>
</evidence>
<feature type="non-terminal residue" evidence="2">
    <location>
        <position position="1"/>
    </location>
</feature>
<evidence type="ECO:0000313" key="2">
    <source>
        <dbReference type="EMBL" id="KKA17397.1"/>
    </source>
</evidence>
<comment type="caution">
    <text evidence="2">The sequence shown here is derived from an EMBL/GenBank/DDBJ whole genome shotgun (WGS) entry which is preliminary data.</text>
</comment>
<name>A0A0F4YGM4_RASE3</name>